<protein>
    <submittedName>
        <fullName evidence="2">Uncharacterized protein</fullName>
    </submittedName>
</protein>
<sequence length="117" mass="13260">MVTSFVNLLFPISSRIHIPIEFNKNQNLVVPVSYLSEPIFQDLVVKLNKYMLIFNICSICTKRSFYAANIVLEPASFISTLVAQAEEDTGFDHQIAGVKIPFKEDAFFDLTSRLGRN</sequence>
<dbReference type="PANTHER" id="PTHR31929">
    <property type="entry name" value="SAUR-LIKE AUXIN-RESPONSIVE PROTEIN FAMILY-RELATED"/>
    <property type="match status" value="1"/>
</dbReference>
<keyword evidence="3" id="KW-1185">Reference proteome</keyword>
<accession>A0AAF0QUQ3</accession>
<evidence type="ECO:0000313" key="3">
    <source>
        <dbReference type="Proteomes" id="UP001234989"/>
    </source>
</evidence>
<dbReference type="Proteomes" id="UP001234989">
    <property type="component" value="Chromosome 4"/>
</dbReference>
<proteinExistence type="inferred from homology"/>
<comment type="similarity">
    <text evidence="1">Belongs to the ARG7 family.</text>
</comment>
<dbReference type="EMBL" id="CP133615">
    <property type="protein sequence ID" value="WMV26299.1"/>
    <property type="molecule type" value="Genomic_DNA"/>
</dbReference>
<gene>
    <name evidence="2" type="ORF">MTR67_019684</name>
</gene>
<dbReference type="AlphaFoldDB" id="A0AAF0QUQ3"/>
<organism evidence="2 3">
    <name type="scientific">Solanum verrucosum</name>
    <dbReference type="NCBI Taxonomy" id="315347"/>
    <lineage>
        <taxon>Eukaryota</taxon>
        <taxon>Viridiplantae</taxon>
        <taxon>Streptophyta</taxon>
        <taxon>Embryophyta</taxon>
        <taxon>Tracheophyta</taxon>
        <taxon>Spermatophyta</taxon>
        <taxon>Magnoliopsida</taxon>
        <taxon>eudicotyledons</taxon>
        <taxon>Gunneridae</taxon>
        <taxon>Pentapetalae</taxon>
        <taxon>asterids</taxon>
        <taxon>lamiids</taxon>
        <taxon>Solanales</taxon>
        <taxon>Solanaceae</taxon>
        <taxon>Solanoideae</taxon>
        <taxon>Solaneae</taxon>
        <taxon>Solanum</taxon>
    </lineage>
</organism>
<reference evidence="2" key="1">
    <citation type="submission" date="2023-08" db="EMBL/GenBank/DDBJ databases">
        <title>A de novo genome assembly of Solanum verrucosum Schlechtendal, a Mexican diploid species geographically isolated from the other diploid A-genome species in potato relatives.</title>
        <authorList>
            <person name="Hosaka K."/>
        </authorList>
    </citation>
    <scope>NUCLEOTIDE SEQUENCE</scope>
    <source>
        <tissue evidence="2">Young leaves</tissue>
    </source>
</reference>
<name>A0AAF0QUQ3_SOLVR</name>
<evidence type="ECO:0000313" key="2">
    <source>
        <dbReference type="EMBL" id="WMV26299.1"/>
    </source>
</evidence>
<dbReference type="InterPro" id="IPR003676">
    <property type="entry name" value="SAUR_fam"/>
</dbReference>
<evidence type="ECO:0000256" key="1">
    <source>
        <dbReference type="ARBA" id="ARBA00006974"/>
    </source>
</evidence>
<dbReference type="GO" id="GO:0009733">
    <property type="term" value="P:response to auxin"/>
    <property type="evidence" value="ECO:0007669"/>
    <property type="project" value="InterPro"/>
</dbReference>